<dbReference type="FunFam" id="3.20.20.450:FF:000001">
    <property type="entry name" value="Cyclic di-GMP phosphodiesterase yahA"/>
    <property type="match status" value="1"/>
</dbReference>
<organism evidence="5 6">
    <name type="scientific">Cyanobacterium aponinum 0216</name>
    <dbReference type="NCBI Taxonomy" id="2676140"/>
    <lineage>
        <taxon>Bacteria</taxon>
        <taxon>Bacillati</taxon>
        <taxon>Cyanobacteriota</taxon>
        <taxon>Cyanophyceae</taxon>
        <taxon>Oscillatoriophycideae</taxon>
        <taxon>Chroococcales</taxon>
        <taxon>Geminocystaceae</taxon>
        <taxon>Cyanobacterium</taxon>
    </lineage>
</organism>
<dbReference type="InterPro" id="IPR035965">
    <property type="entry name" value="PAS-like_dom_sf"/>
</dbReference>
<dbReference type="Pfam" id="PF00498">
    <property type="entry name" value="FHA"/>
    <property type="match status" value="1"/>
</dbReference>
<dbReference type="PROSITE" id="PS50887">
    <property type="entry name" value="GGDEF"/>
    <property type="match status" value="1"/>
</dbReference>
<protein>
    <submittedName>
        <fullName evidence="5">EAL domain-containing protein</fullName>
    </submittedName>
</protein>
<dbReference type="Pfam" id="PF00563">
    <property type="entry name" value="EAL"/>
    <property type="match status" value="1"/>
</dbReference>
<dbReference type="SUPFAM" id="SSF55073">
    <property type="entry name" value="Nucleotide cyclase"/>
    <property type="match status" value="1"/>
</dbReference>
<dbReference type="Gene3D" id="3.20.20.450">
    <property type="entry name" value="EAL domain"/>
    <property type="match status" value="1"/>
</dbReference>
<dbReference type="InterPro" id="IPR008984">
    <property type="entry name" value="SMAD_FHA_dom_sf"/>
</dbReference>
<gene>
    <name evidence="5" type="ORF">GGC33_12795</name>
</gene>
<dbReference type="CDD" id="cd01948">
    <property type="entry name" value="EAL"/>
    <property type="match status" value="1"/>
</dbReference>
<dbReference type="PANTHER" id="PTHR44757:SF2">
    <property type="entry name" value="BIOFILM ARCHITECTURE MAINTENANCE PROTEIN MBAA"/>
    <property type="match status" value="1"/>
</dbReference>
<dbReference type="InterPro" id="IPR052155">
    <property type="entry name" value="Biofilm_reg_signaling"/>
</dbReference>
<evidence type="ECO:0000313" key="5">
    <source>
        <dbReference type="EMBL" id="MTF39796.1"/>
    </source>
</evidence>
<dbReference type="RefSeq" id="WP_155084246.1">
    <property type="nucleotide sequence ID" value="NZ_WMIA01000017.1"/>
</dbReference>
<dbReference type="NCBIfam" id="TIGR00229">
    <property type="entry name" value="sensory_box"/>
    <property type="match status" value="1"/>
</dbReference>
<evidence type="ECO:0000259" key="3">
    <source>
        <dbReference type="PROSITE" id="PS50883"/>
    </source>
</evidence>
<dbReference type="Proteomes" id="UP000437131">
    <property type="component" value="Unassembled WGS sequence"/>
</dbReference>
<dbReference type="PROSITE" id="PS50112">
    <property type="entry name" value="PAS"/>
    <property type="match status" value="1"/>
</dbReference>
<feature type="domain" description="EAL" evidence="3">
    <location>
        <begin position="573"/>
        <end position="826"/>
    </location>
</feature>
<dbReference type="InterPro" id="IPR043128">
    <property type="entry name" value="Rev_trsase/Diguanyl_cyclase"/>
</dbReference>
<comment type="caution">
    <text evidence="5">The sequence shown here is derived from an EMBL/GenBank/DDBJ whole genome shotgun (WGS) entry which is preliminary data.</text>
</comment>
<dbReference type="InterPro" id="IPR001633">
    <property type="entry name" value="EAL_dom"/>
</dbReference>
<accession>A0A844H0R9</accession>
<name>A0A844H0R9_9CHRO</name>
<evidence type="ECO:0000259" key="1">
    <source>
        <dbReference type="PROSITE" id="PS50006"/>
    </source>
</evidence>
<dbReference type="InterPro" id="IPR029787">
    <property type="entry name" value="Nucleotide_cyclase"/>
</dbReference>
<dbReference type="Gene3D" id="3.30.450.20">
    <property type="entry name" value="PAS domain"/>
    <property type="match status" value="1"/>
</dbReference>
<dbReference type="Gene3D" id="2.60.200.20">
    <property type="match status" value="1"/>
</dbReference>
<dbReference type="CDD" id="cd01949">
    <property type="entry name" value="GGDEF"/>
    <property type="match status" value="1"/>
</dbReference>
<dbReference type="PROSITE" id="PS50883">
    <property type="entry name" value="EAL"/>
    <property type="match status" value="1"/>
</dbReference>
<dbReference type="SUPFAM" id="SSF55785">
    <property type="entry name" value="PYP-like sensor domain (PAS domain)"/>
    <property type="match status" value="1"/>
</dbReference>
<dbReference type="InterPro" id="IPR000253">
    <property type="entry name" value="FHA_dom"/>
</dbReference>
<dbReference type="SMART" id="SM00052">
    <property type="entry name" value="EAL"/>
    <property type="match status" value="1"/>
</dbReference>
<dbReference type="PROSITE" id="PS50006">
    <property type="entry name" value="FHA_DOMAIN"/>
    <property type="match status" value="1"/>
</dbReference>
<feature type="domain" description="PAS" evidence="2">
    <location>
        <begin position="276"/>
        <end position="320"/>
    </location>
</feature>
<dbReference type="Pfam" id="PF00990">
    <property type="entry name" value="GGDEF"/>
    <property type="match status" value="1"/>
</dbReference>
<dbReference type="AlphaFoldDB" id="A0A844H0R9"/>
<dbReference type="InterPro" id="IPR013767">
    <property type="entry name" value="PAS_fold"/>
</dbReference>
<dbReference type="Pfam" id="PF00989">
    <property type="entry name" value="PAS"/>
    <property type="match status" value="1"/>
</dbReference>
<dbReference type="GO" id="GO:0006355">
    <property type="term" value="P:regulation of DNA-templated transcription"/>
    <property type="evidence" value="ECO:0007669"/>
    <property type="project" value="InterPro"/>
</dbReference>
<dbReference type="NCBIfam" id="TIGR00254">
    <property type="entry name" value="GGDEF"/>
    <property type="match status" value="1"/>
</dbReference>
<evidence type="ECO:0000313" key="6">
    <source>
        <dbReference type="Proteomes" id="UP000437131"/>
    </source>
</evidence>
<dbReference type="CDD" id="cd00130">
    <property type="entry name" value="PAS"/>
    <property type="match status" value="1"/>
</dbReference>
<dbReference type="SMART" id="SM00091">
    <property type="entry name" value="PAS"/>
    <property type="match status" value="1"/>
</dbReference>
<proteinExistence type="predicted"/>
<sequence length="833" mass="95966">MNEPVELKHIIHITYGDIRQRIVLSNEIYSIGRHSSNKIVIHHPTISRFHCTILPVKYKGENQQTLFWIIDGDLKGNRSSNGIFINGNKCLSYELSSGDSIKIGGNEVEICYEIINEESGSYLAISEENISSVNSSNIVINSKYPKISSSQTTITEENQEQEEKFIREVLFTLHQNNNHIKAPYIHINKDGKIIHFNSFFKDFFPDFNRNSYPNPFVDNLHQDLKSNGNNFCIREIKHQNKCYTQYANYKQQQDIIESYIFCFEDRYTLEKNLQENEEKYRAVVRQISEGIILVDPISKQIIEANQAYCSLIGYSNEEILTLKIYDVLATDPEVHDSIIRKVQKNRLNLVQESIHRHRNRHFIDVEVNISSIYYGAKEYICYAVRDITERKMAQEMLCYQACHDLLTQLGNRNLFNEQLYKAIARSQRYKSKLAVIFIDLDRFKYINDTLGHDVGDRFLQEVAIKIKNCLRSADVIARWGGDEFTILLSEIKNPQDATIVAKRIFNSLKQPIIISEYQLYCHLSMGIAIYPQDGENPENLLKNADIALYRSKDSGGNQYQYYNPSMNKRNTELLHLETNLYQAIRESQLCLYYQPQININTGKVTGMEALIRWQHPDLGMVSPDQFIPIAEETGFINSIGEWVLFTACEQNKKWQQSGLTPLKIAVNLSPRQCQPNLVTSLKQILKETKLEPEYLELEITETSIIVHPELTQEILEELTEIGISITMDDFGSGYSSVGYLKKFPFQKIKIDQSFVRDLKNEPSDLAIISAVITLGKGFNLQVVAEGVETQEQAYLLKNLQCDTMQGYFFSYPLPVDEATKFIQSVANEGIFLP</sequence>
<dbReference type="InterPro" id="IPR000160">
    <property type="entry name" value="GGDEF_dom"/>
</dbReference>
<evidence type="ECO:0000259" key="4">
    <source>
        <dbReference type="PROSITE" id="PS50887"/>
    </source>
</evidence>
<dbReference type="Gene3D" id="3.30.70.270">
    <property type="match status" value="1"/>
</dbReference>
<dbReference type="FunFam" id="3.30.70.270:FF:000001">
    <property type="entry name" value="Diguanylate cyclase domain protein"/>
    <property type="match status" value="1"/>
</dbReference>
<dbReference type="SMART" id="SM00240">
    <property type="entry name" value="FHA"/>
    <property type="match status" value="1"/>
</dbReference>
<feature type="domain" description="FHA" evidence="1">
    <location>
        <begin position="29"/>
        <end position="90"/>
    </location>
</feature>
<dbReference type="SUPFAM" id="SSF49879">
    <property type="entry name" value="SMAD/FHA domain"/>
    <property type="match status" value="1"/>
</dbReference>
<dbReference type="EMBL" id="WMIA01000017">
    <property type="protein sequence ID" value="MTF39796.1"/>
    <property type="molecule type" value="Genomic_DNA"/>
</dbReference>
<dbReference type="PANTHER" id="PTHR44757">
    <property type="entry name" value="DIGUANYLATE CYCLASE DGCP"/>
    <property type="match status" value="1"/>
</dbReference>
<dbReference type="SMART" id="SM00267">
    <property type="entry name" value="GGDEF"/>
    <property type="match status" value="1"/>
</dbReference>
<feature type="domain" description="GGDEF" evidence="4">
    <location>
        <begin position="431"/>
        <end position="564"/>
    </location>
</feature>
<dbReference type="InterPro" id="IPR000014">
    <property type="entry name" value="PAS"/>
</dbReference>
<reference evidence="5 6" key="1">
    <citation type="submission" date="2019-11" db="EMBL/GenBank/DDBJ databases">
        <title>Isolation of a new High Light Tolerant Cyanobacteria.</title>
        <authorList>
            <person name="Dobson Z."/>
            <person name="Vaughn N."/>
            <person name="Vaughn M."/>
            <person name="Fromme P."/>
            <person name="Mazor Y."/>
        </authorList>
    </citation>
    <scope>NUCLEOTIDE SEQUENCE [LARGE SCALE GENOMIC DNA]</scope>
    <source>
        <strain evidence="5 6">0216</strain>
    </source>
</reference>
<dbReference type="SUPFAM" id="SSF141868">
    <property type="entry name" value="EAL domain-like"/>
    <property type="match status" value="1"/>
</dbReference>
<dbReference type="InterPro" id="IPR035919">
    <property type="entry name" value="EAL_sf"/>
</dbReference>
<evidence type="ECO:0000259" key="2">
    <source>
        <dbReference type="PROSITE" id="PS50112"/>
    </source>
</evidence>